<keyword evidence="1" id="KW-0863">Zinc-finger</keyword>
<evidence type="ECO:0000259" key="3">
    <source>
        <dbReference type="PROSITE" id="PS50158"/>
    </source>
</evidence>
<dbReference type="SUPFAM" id="SSF56672">
    <property type="entry name" value="DNA/RNA polymerases"/>
    <property type="match status" value="1"/>
</dbReference>
<feature type="compositionally biased region" description="Gly residues" evidence="2">
    <location>
        <begin position="133"/>
        <end position="144"/>
    </location>
</feature>
<evidence type="ECO:0000256" key="1">
    <source>
        <dbReference type="PROSITE-ProRule" id="PRU00047"/>
    </source>
</evidence>
<comment type="caution">
    <text evidence="4">The sequence shown here is derived from an EMBL/GenBank/DDBJ whole genome shotgun (WGS) entry which is preliminary data.</text>
</comment>
<dbReference type="InterPro" id="IPR001878">
    <property type="entry name" value="Znf_CCHC"/>
</dbReference>
<organism evidence="4 5">
    <name type="scientific">Lolium multiflorum</name>
    <name type="common">Italian ryegrass</name>
    <name type="synonym">Lolium perenne subsp. multiflorum</name>
    <dbReference type="NCBI Taxonomy" id="4521"/>
    <lineage>
        <taxon>Eukaryota</taxon>
        <taxon>Viridiplantae</taxon>
        <taxon>Streptophyta</taxon>
        <taxon>Embryophyta</taxon>
        <taxon>Tracheophyta</taxon>
        <taxon>Spermatophyta</taxon>
        <taxon>Magnoliopsida</taxon>
        <taxon>Liliopsida</taxon>
        <taxon>Poales</taxon>
        <taxon>Poaceae</taxon>
        <taxon>BOP clade</taxon>
        <taxon>Pooideae</taxon>
        <taxon>Poodae</taxon>
        <taxon>Poeae</taxon>
        <taxon>Poeae Chloroplast Group 2 (Poeae type)</taxon>
        <taxon>Loliodinae</taxon>
        <taxon>Loliinae</taxon>
        <taxon>Lolium</taxon>
    </lineage>
</organism>
<dbReference type="PROSITE" id="PS50158">
    <property type="entry name" value="ZF_CCHC"/>
    <property type="match status" value="1"/>
</dbReference>
<dbReference type="SMART" id="SM00343">
    <property type="entry name" value="ZnF_C2HC"/>
    <property type="match status" value="1"/>
</dbReference>
<evidence type="ECO:0000256" key="2">
    <source>
        <dbReference type="SAM" id="MobiDB-lite"/>
    </source>
</evidence>
<dbReference type="SUPFAM" id="SSF57756">
    <property type="entry name" value="Retrovirus zinc finger-like domains"/>
    <property type="match status" value="1"/>
</dbReference>
<dbReference type="InterPro" id="IPR013103">
    <property type="entry name" value="RVT_2"/>
</dbReference>
<feature type="domain" description="CCHC-type" evidence="3">
    <location>
        <begin position="159"/>
        <end position="172"/>
    </location>
</feature>
<dbReference type="GO" id="GO:0008270">
    <property type="term" value="F:zinc ion binding"/>
    <property type="evidence" value="ECO:0007669"/>
    <property type="project" value="UniProtKB-KW"/>
</dbReference>
<dbReference type="EMBL" id="JAUUTY010000005">
    <property type="protein sequence ID" value="KAK1632376.1"/>
    <property type="molecule type" value="Genomic_DNA"/>
</dbReference>
<evidence type="ECO:0000313" key="4">
    <source>
        <dbReference type="EMBL" id="KAK1632376.1"/>
    </source>
</evidence>
<keyword evidence="5" id="KW-1185">Reference proteome</keyword>
<dbReference type="PANTHER" id="PTHR47481">
    <property type="match status" value="1"/>
</dbReference>
<dbReference type="InterPro" id="IPR043502">
    <property type="entry name" value="DNA/RNA_pol_sf"/>
</dbReference>
<dbReference type="PANTHER" id="PTHR47481:SF31">
    <property type="entry name" value="OS01G0873500 PROTEIN"/>
    <property type="match status" value="1"/>
</dbReference>
<dbReference type="Gene3D" id="4.10.60.10">
    <property type="entry name" value="Zinc finger, CCHC-type"/>
    <property type="match status" value="1"/>
</dbReference>
<feature type="compositionally biased region" description="Polar residues" evidence="2">
    <location>
        <begin position="251"/>
        <end position="273"/>
    </location>
</feature>
<dbReference type="Pfam" id="PF07727">
    <property type="entry name" value="RVT_2"/>
    <property type="match status" value="1"/>
</dbReference>
<sequence>MTTSEFLSKMQGFADELIEAGHPLQDRQLVSFILAGLGADYNMLVAALGVVTTPISLSQLYSHIYAYDQRRLMLQAPVAPEFETSANAASRQWCPRSANDGNYTGRNRGDRRDERRDDRRDGRRDDRPFQQNRGGGRGPSGGGRGRGRRRTAPWVDVTCQICNKEGHYAKDCWSLYANDDDYGDKEVHAAYGVDTNWYQDSGATHHITGELNNLAIRDAYKGHDRVNTANGQAPGARVRARGNSPVARSPAGSSTAGSPVHLSSATHSGTPEPTATPPDPLHLPAQSATADPAAGPSAVSSNPNAGSSAPPNVVLPPAAPSARPTTRASRGIVKPRAYTDGTVRWLLSCSTDEPTNLSSALADPNWNGAMDEEFAALMKNKTWRLVPPHSGKNIIDCRWIYKVKRKSDGSIDRYKARVVAKGFKQRYGIDYEDTFSPVVKIATVRLVLSIAVSRGWSLRQLDVKNAFLHGVLEEEVYMRQPPGYEDASQPHYICKLDRHYML</sequence>
<evidence type="ECO:0000313" key="5">
    <source>
        <dbReference type="Proteomes" id="UP001231189"/>
    </source>
</evidence>
<reference evidence="4" key="1">
    <citation type="submission" date="2023-07" db="EMBL/GenBank/DDBJ databases">
        <title>A chromosome-level genome assembly of Lolium multiflorum.</title>
        <authorList>
            <person name="Chen Y."/>
            <person name="Copetti D."/>
            <person name="Kolliker R."/>
            <person name="Studer B."/>
        </authorList>
    </citation>
    <scope>NUCLEOTIDE SEQUENCE</scope>
    <source>
        <strain evidence="4">02402/16</strain>
        <tissue evidence="4">Leaf</tissue>
    </source>
</reference>
<dbReference type="GO" id="GO:0003676">
    <property type="term" value="F:nucleic acid binding"/>
    <property type="evidence" value="ECO:0007669"/>
    <property type="project" value="InterPro"/>
</dbReference>
<proteinExistence type="predicted"/>
<accession>A0AAD8RV79</accession>
<protein>
    <recommendedName>
        <fullName evidence="3">CCHC-type domain-containing protein</fullName>
    </recommendedName>
</protein>
<name>A0AAD8RV79_LOLMU</name>
<keyword evidence="1" id="KW-0479">Metal-binding</keyword>
<keyword evidence="1" id="KW-0862">Zinc</keyword>
<feature type="region of interest" description="Disordered" evidence="2">
    <location>
        <begin position="225"/>
        <end position="330"/>
    </location>
</feature>
<feature type="region of interest" description="Disordered" evidence="2">
    <location>
        <begin position="85"/>
        <end position="150"/>
    </location>
</feature>
<dbReference type="InterPro" id="IPR036875">
    <property type="entry name" value="Znf_CCHC_sf"/>
</dbReference>
<dbReference type="AlphaFoldDB" id="A0AAD8RV79"/>
<dbReference type="Proteomes" id="UP001231189">
    <property type="component" value="Unassembled WGS sequence"/>
</dbReference>
<feature type="compositionally biased region" description="Low complexity" evidence="2">
    <location>
        <begin position="320"/>
        <end position="330"/>
    </location>
</feature>
<gene>
    <name evidence="4" type="ORF">QYE76_006691</name>
</gene>
<feature type="compositionally biased region" description="Basic and acidic residues" evidence="2">
    <location>
        <begin position="107"/>
        <end position="128"/>
    </location>
</feature>
<feature type="compositionally biased region" description="Low complexity" evidence="2">
    <location>
        <begin position="296"/>
        <end position="312"/>
    </location>
</feature>